<accession>A0AAE3LQ09</accession>
<dbReference type="InterPro" id="IPR023696">
    <property type="entry name" value="Ureohydrolase_dom_sf"/>
</dbReference>
<organism evidence="2 3">
    <name type="scientific">Haoranjiania flava</name>
    <dbReference type="NCBI Taxonomy" id="1856322"/>
    <lineage>
        <taxon>Bacteria</taxon>
        <taxon>Pseudomonadati</taxon>
        <taxon>Bacteroidota</taxon>
        <taxon>Chitinophagia</taxon>
        <taxon>Chitinophagales</taxon>
        <taxon>Chitinophagaceae</taxon>
        <taxon>Haoranjiania</taxon>
    </lineage>
</organism>
<proteinExistence type="inferred from homology"/>
<gene>
    <name evidence="2" type="ORF">OD355_05910</name>
</gene>
<keyword evidence="3" id="KW-1185">Reference proteome</keyword>
<dbReference type="SUPFAM" id="SSF52768">
    <property type="entry name" value="Arginase/deacetylase"/>
    <property type="match status" value="1"/>
</dbReference>
<dbReference type="PROSITE" id="PS51409">
    <property type="entry name" value="ARGINASE_2"/>
    <property type="match status" value="1"/>
</dbReference>
<dbReference type="Proteomes" id="UP001209317">
    <property type="component" value="Unassembled WGS sequence"/>
</dbReference>
<comment type="similarity">
    <text evidence="1">Belongs to the arginase family.</text>
</comment>
<dbReference type="Pfam" id="PF00491">
    <property type="entry name" value="Arginase"/>
    <property type="match status" value="1"/>
</dbReference>
<protein>
    <submittedName>
        <fullName evidence="2">Arginase family protein</fullName>
    </submittedName>
</protein>
<evidence type="ECO:0000313" key="2">
    <source>
        <dbReference type="EMBL" id="MCU7694050.1"/>
    </source>
</evidence>
<dbReference type="RefSeq" id="WP_263037538.1">
    <property type="nucleotide sequence ID" value="NZ_JAOTPL010000006.1"/>
</dbReference>
<dbReference type="GO" id="GO:0046872">
    <property type="term" value="F:metal ion binding"/>
    <property type="evidence" value="ECO:0007669"/>
    <property type="project" value="InterPro"/>
</dbReference>
<evidence type="ECO:0000313" key="3">
    <source>
        <dbReference type="Proteomes" id="UP001209317"/>
    </source>
</evidence>
<comment type="caution">
    <text evidence="2">The sequence shown here is derived from an EMBL/GenBank/DDBJ whole genome shotgun (WGS) entry which is preliminary data.</text>
</comment>
<evidence type="ECO:0000256" key="1">
    <source>
        <dbReference type="PROSITE-ProRule" id="PRU00742"/>
    </source>
</evidence>
<dbReference type="EMBL" id="JAOTPL010000006">
    <property type="protein sequence ID" value="MCU7694050.1"/>
    <property type="molecule type" value="Genomic_DNA"/>
</dbReference>
<dbReference type="Gene3D" id="3.40.800.10">
    <property type="entry name" value="Ureohydrolase domain"/>
    <property type="match status" value="1"/>
</dbReference>
<dbReference type="GO" id="GO:0016813">
    <property type="term" value="F:hydrolase activity, acting on carbon-nitrogen (but not peptide) bonds, in linear amidines"/>
    <property type="evidence" value="ECO:0007669"/>
    <property type="project" value="UniProtKB-ARBA"/>
</dbReference>
<name>A0AAE3LQ09_9BACT</name>
<reference evidence="2" key="1">
    <citation type="submission" date="2022-10" db="EMBL/GenBank/DDBJ databases">
        <authorList>
            <person name="Kim H.S."/>
            <person name="Kim J.-S."/>
            <person name="Suh M.K."/>
            <person name="Eom M.K."/>
            <person name="Lee J.-S."/>
        </authorList>
    </citation>
    <scope>NUCLEOTIDE SEQUENCE</scope>
    <source>
        <strain evidence="2">LIP-5</strain>
    </source>
</reference>
<dbReference type="AlphaFoldDB" id="A0AAE3LQ09"/>
<sequence length="377" mass="43178">MQIDSIIDFLEPVNLHQISEDEGFRPTQLGSKVDIYQEYFPDLTEADVIIAGCGEYRGSGNPKPGFDAANAVRKHFYSLFHWHKNVHIADIGNIKTGNKIADSLSAVQAVLSEVSAIGKKVLLIGGSHDITQAQSNAFRDQNRLHEIVCIDAKIDLDKDTARYDESFLLQLFTQNPNFIKHYNHIGFQSYFVQPDMLETIDKLRFDCFRVGRVKEQIEEVEPIFRNSHMVSVDISAFASAYAPANKLTPNGFNGEEMCSLFKYAGLSNTVETLGIYGYDYKTDRDELTAKQLSHCLWYFLDGIYKSQQEAPFNDPENYNEYHLAFSEVQTVFLQSKKTGRWWMQLPNGKYIACSYTDYHLASQDEIPERWLRAIERE</sequence>
<dbReference type="InterPro" id="IPR006035">
    <property type="entry name" value="Ureohydrolase"/>
</dbReference>